<evidence type="ECO:0000313" key="1">
    <source>
        <dbReference type="EMBL" id="CAG8556404.1"/>
    </source>
</evidence>
<feature type="non-terminal residue" evidence="1">
    <location>
        <position position="82"/>
    </location>
</feature>
<sequence>MTSLPFEKRKKLCIKEYYDKSDPIEKPQDFRNVDNAWKNINLVAYTSTLKIGAGIVVLVIEPTPKPEDNTVLLTETVKECSS</sequence>
<protein>
    <submittedName>
        <fullName evidence="1">2757_t:CDS:1</fullName>
    </submittedName>
</protein>
<dbReference type="Proteomes" id="UP000789860">
    <property type="component" value="Unassembled WGS sequence"/>
</dbReference>
<accession>A0ACA9LYQ8</accession>
<organism evidence="1 2">
    <name type="scientific">Scutellospora calospora</name>
    <dbReference type="NCBI Taxonomy" id="85575"/>
    <lineage>
        <taxon>Eukaryota</taxon>
        <taxon>Fungi</taxon>
        <taxon>Fungi incertae sedis</taxon>
        <taxon>Mucoromycota</taxon>
        <taxon>Glomeromycotina</taxon>
        <taxon>Glomeromycetes</taxon>
        <taxon>Diversisporales</taxon>
        <taxon>Gigasporaceae</taxon>
        <taxon>Scutellospora</taxon>
    </lineage>
</organism>
<dbReference type="EMBL" id="CAJVPM010008595">
    <property type="protein sequence ID" value="CAG8556404.1"/>
    <property type="molecule type" value="Genomic_DNA"/>
</dbReference>
<keyword evidence="2" id="KW-1185">Reference proteome</keyword>
<gene>
    <name evidence="1" type="ORF">SCALOS_LOCUS5356</name>
</gene>
<name>A0ACA9LYQ8_9GLOM</name>
<comment type="caution">
    <text evidence="1">The sequence shown here is derived from an EMBL/GenBank/DDBJ whole genome shotgun (WGS) entry which is preliminary data.</text>
</comment>
<evidence type="ECO:0000313" key="2">
    <source>
        <dbReference type="Proteomes" id="UP000789860"/>
    </source>
</evidence>
<proteinExistence type="predicted"/>
<reference evidence="1" key="1">
    <citation type="submission" date="2021-06" db="EMBL/GenBank/DDBJ databases">
        <authorList>
            <person name="Kallberg Y."/>
            <person name="Tangrot J."/>
            <person name="Rosling A."/>
        </authorList>
    </citation>
    <scope>NUCLEOTIDE SEQUENCE</scope>
    <source>
        <strain evidence="1">AU212A</strain>
    </source>
</reference>